<name>A0ABV8VVE5_9BACI</name>
<accession>A0ABV8VVE5</accession>
<feature type="transmembrane region" description="Helical" evidence="2">
    <location>
        <begin position="50"/>
        <end position="71"/>
    </location>
</feature>
<dbReference type="SUPFAM" id="SSF50494">
    <property type="entry name" value="Trypsin-like serine proteases"/>
    <property type="match status" value="1"/>
</dbReference>
<keyword evidence="2" id="KW-0472">Membrane</keyword>
<dbReference type="PRINTS" id="PR00834">
    <property type="entry name" value="PROTEASES2C"/>
</dbReference>
<proteinExistence type="predicted"/>
<dbReference type="PANTHER" id="PTHR43019">
    <property type="entry name" value="SERINE ENDOPROTEASE DEGS"/>
    <property type="match status" value="1"/>
</dbReference>
<dbReference type="GO" id="GO:0006508">
    <property type="term" value="P:proteolysis"/>
    <property type="evidence" value="ECO:0007669"/>
    <property type="project" value="UniProtKB-KW"/>
</dbReference>
<dbReference type="EMBL" id="JBHSDV010000001">
    <property type="protein sequence ID" value="MFC4386773.1"/>
    <property type="molecule type" value="Genomic_DNA"/>
</dbReference>
<dbReference type="Proteomes" id="UP001595880">
    <property type="component" value="Unassembled WGS sequence"/>
</dbReference>
<keyword evidence="2" id="KW-0812">Transmembrane</keyword>
<dbReference type="InterPro" id="IPR043504">
    <property type="entry name" value="Peptidase_S1_PA_chymotrypsin"/>
</dbReference>
<dbReference type="EC" id="3.4.21.-" evidence="3"/>
<protein>
    <submittedName>
        <fullName evidence="3">S1C family serine protease</fullName>
        <ecNumber evidence="3">3.4.21.-</ecNumber>
    </submittedName>
</protein>
<dbReference type="PANTHER" id="PTHR43019:SF23">
    <property type="entry name" value="PROTEASE DO-LIKE 5, CHLOROPLASTIC"/>
    <property type="match status" value="1"/>
</dbReference>
<dbReference type="RefSeq" id="WP_390195710.1">
    <property type="nucleotide sequence ID" value="NZ_JBHSDV010000001.1"/>
</dbReference>
<keyword evidence="3" id="KW-0378">Hydrolase</keyword>
<dbReference type="Pfam" id="PF13365">
    <property type="entry name" value="Trypsin_2"/>
    <property type="match status" value="1"/>
</dbReference>
<evidence type="ECO:0000313" key="3">
    <source>
        <dbReference type="EMBL" id="MFC4386773.1"/>
    </source>
</evidence>
<reference evidence="4" key="1">
    <citation type="journal article" date="2019" name="Int. J. Syst. Evol. Microbiol.">
        <title>The Global Catalogue of Microorganisms (GCM) 10K type strain sequencing project: providing services to taxonomists for standard genome sequencing and annotation.</title>
        <authorList>
            <consortium name="The Broad Institute Genomics Platform"/>
            <consortium name="The Broad Institute Genome Sequencing Center for Infectious Disease"/>
            <person name="Wu L."/>
            <person name="Ma J."/>
        </authorList>
    </citation>
    <scope>NUCLEOTIDE SEQUENCE [LARGE SCALE GENOMIC DNA]</scope>
    <source>
        <strain evidence="4">KACC 14058</strain>
    </source>
</reference>
<evidence type="ECO:0000256" key="1">
    <source>
        <dbReference type="ARBA" id="ARBA00022825"/>
    </source>
</evidence>
<keyword evidence="4" id="KW-1185">Reference proteome</keyword>
<comment type="caution">
    <text evidence="3">The sequence shown here is derived from an EMBL/GenBank/DDBJ whole genome shotgun (WGS) entry which is preliminary data.</text>
</comment>
<keyword evidence="2" id="KW-1133">Transmembrane helix</keyword>
<evidence type="ECO:0000313" key="4">
    <source>
        <dbReference type="Proteomes" id="UP001595880"/>
    </source>
</evidence>
<organism evidence="3 4">
    <name type="scientific">Gracilibacillus marinus</name>
    <dbReference type="NCBI Taxonomy" id="630535"/>
    <lineage>
        <taxon>Bacteria</taxon>
        <taxon>Bacillati</taxon>
        <taxon>Bacillota</taxon>
        <taxon>Bacilli</taxon>
        <taxon>Bacillales</taxon>
        <taxon>Bacillaceae</taxon>
        <taxon>Gracilibacillus</taxon>
    </lineage>
</organism>
<dbReference type="Gene3D" id="2.40.10.10">
    <property type="entry name" value="Trypsin-like serine proteases"/>
    <property type="match status" value="2"/>
</dbReference>
<keyword evidence="1" id="KW-0720">Serine protease</keyword>
<keyword evidence="3" id="KW-0645">Protease</keyword>
<dbReference type="InterPro" id="IPR001940">
    <property type="entry name" value="Peptidase_S1C"/>
</dbReference>
<sequence>MERKDWDIIDEDLYEEIDPEEMYELVQIEREKLLEKERNEKKEKKSFPKWIGWLIAIAMFIQVIAILPQTFSIPAIDFLTTSAKLLQDDTVQQYRKAVVVIEGENNKGTGFAISNDGYILTNHHVIEEQQSITVAFQSEGLYKAEVVESFPDIDLALLKVDGEELPFFDKLNQQLESDDKHVLFIGNPLRFNGIANEGELIGTTNLENWDIPLYMIDAPVYRGNSGSPVVNEDGEVIAVIFATQNREEHGKIGLAVPIEYVFEVSKTLQE</sequence>
<gene>
    <name evidence="3" type="ORF">ACFOZ1_03010</name>
</gene>
<dbReference type="GO" id="GO:0008233">
    <property type="term" value="F:peptidase activity"/>
    <property type="evidence" value="ECO:0007669"/>
    <property type="project" value="UniProtKB-KW"/>
</dbReference>
<evidence type="ECO:0000256" key="2">
    <source>
        <dbReference type="SAM" id="Phobius"/>
    </source>
</evidence>
<dbReference type="InterPro" id="IPR009003">
    <property type="entry name" value="Peptidase_S1_PA"/>
</dbReference>